<feature type="transmembrane region" description="Helical" evidence="1">
    <location>
        <begin position="38"/>
        <end position="57"/>
    </location>
</feature>
<feature type="transmembrane region" description="Helical" evidence="1">
    <location>
        <begin position="239"/>
        <end position="260"/>
    </location>
</feature>
<evidence type="ECO:0000313" key="3">
    <source>
        <dbReference type="Proteomes" id="UP000217289"/>
    </source>
</evidence>
<keyword evidence="1" id="KW-0472">Membrane</keyword>
<feature type="transmembrane region" description="Helical" evidence="1">
    <location>
        <begin position="122"/>
        <end position="140"/>
    </location>
</feature>
<dbReference type="Proteomes" id="UP000217289">
    <property type="component" value="Chromosome"/>
</dbReference>
<proteinExistence type="predicted"/>
<dbReference type="KEGG" id="mbd:MEBOL_001096"/>
<feature type="transmembrane region" description="Helical" evidence="1">
    <location>
        <begin position="6"/>
        <end position="26"/>
    </location>
</feature>
<evidence type="ECO:0000313" key="2">
    <source>
        <dbReference type="EMBL" id="ATB27652.1"/>
    </source>
</evidence>
<organism evidence="2 3">
    <name type="scientific">Melittangium boletus DSM 14713</name>
    <dbReference type="NCBI Taxonomy" id="1294270"/>
    <lineage>
        <taxon>Bacteria</taxon>
        <taxon>Pseudomonadati</taxon>
        <taxon>Myxococcota</taxon>
        <taxon>Myxococcia</taxon>
        <taxon>Myxococcales</taxon>
        <taxon>Cystobacterineae</taxon>
        <taxon>Archangiaceae</taxon>
        <taxon>Melittangium</taxon>
    </lineage>
</organism>
<feature type="transmembrane region" description="Helical" evidence="1">
    <location>
        <begin position="266"/>
        <end position="288"/>
    </location>
</feature>
<accession>A0A250I917</accession>
<reference evidence="2 3" key="1">
    <citation type="submission" date="2017-06" db="EMBL/GenBank/DDBJ databases">
        <authorList>
            <person name="Kim H.J."/>
            <person name="Triplett B.A."/>
        </authorList>
    </citation>
    <scope>NUCLEOTIDE SEQUENCE [LARGE SCALE GENOMIC DNA]</scope>
    <source>
        <strain evidence="2 3">DSM 14713</strain>
    </source>
</reference>
<gene>
    <name evidence="2" type="ORF">MEBOL_001096</name>
</gene>
<dbReference type="EMBL" id="CP022163">
    <property type="protein sequence ID" value="ATB27652.1"/>
    <property type="molecule type" value="Genomic_DNA"/>
</dbReference>
<feature type="transmembrane region" description="Helical" evidence="1">
    <location>
        <begin position="147"/>
        <end position="168"/>
    </location>
</feature>
<protein>
    <submittedName>
        <fullName evidence="2">Uncharacterized protein</fullName>
    </submittedName>
</protein>
<keyword evidence="1" id="KW-1133">Transmembrane helix</keyword>
<feature type="transmembrane region" description="Helical" evidence="1">
    <location>
        <begin position="63"/>
        <end position="87"/>
    </location>
</feature>
<keyword evidence="1" id="KW-0812">Transmembrane</keyword>
<name>A0A250I917_9BACT</name>
<dbReference type="AlphaFoldDB" id="A0A250I917"/>
<evidence type="ECO:0000256" key="1">
    <source>
        <dbReference type="SAM" id="Phobius"/>
    </source>
</evidence>
<keyword evidence="3" id="KW-1185">Reference proteome</keyword>
<sequence length="292" mass="30382">MKPGFAVSRPFVAGILPLPAMLLGALVARAQGVSVKAFATNLVAAVLGVALAAWLARRSWGHLVRWIPGLAAMVLALHAATLLFPPLESVHRWISLGPVRLNASVITLPWALLALWGLLHQAHPGLALGLVIGIQLLHGAQPDAGQALAFLAGVLVLLGGARSLAWGWKVAGGGLAAMGAVWACARADPLEAVPHVERIVHLAADLGVPWLLAALVALGLLLLPMHQGAMRLRSARSDAAWLAWAFAAYFLGTLAVTEWGNYPVPVMGAGAGPVLGWYTALGILLCAVRSPD</sequence>
<feature type="transmembrane region" description="Helical" evidence="1">
    <location>
        <begin position="208"/>
        <end position="227"/>
    </location>
</feature>